<comment type="caution">
    <text evidence="9">The sequence shown here is derived from an EMBL/GenBank/DDBJ whole genome shotgun (WGS) entry which is preliminary data.</text>
</comment>
<protein>
    <recommendedName>
        <fullName evidence="3 8">Protein YOP1</fullName>
    </recommendedName>
</protein>
<evidence type="ECO:0000256" key="2">
    <source>
        <dbReference type="ARBA" id="ARBA00008573"/>
    </source>
</evidence>
<evidence type="ECO:0000256" key="5">
    <source>
        <dbReference type="ARBA" id="ARBA00022989"/>
    </source>
</evidence>
<dbReference type="PANTHER" id="PTHR12300">
    <property type="entry name" value="HVA22-LIKE PROTEINS"/>
    <property type="match status" value="1"/>
</dbReference>
<evidence type="ECO:0000313" key="10">
    <source>
        <dbReference type="Proteomes" id="UP000837801"/>
    </source>
</evidence>
<evidence type="ECO:0000256" key="4">
    <source>
        <dbReference type="ARBA" id="ARBA00022692"/>
    </source>
</evidence>
<dbReference type="AlphaFoldDB" id="A0A9P0QTC0"/>
<keyword evidence="6 8" id="KW-0472">Membrane</keyword>
<evidence type="ECO:0000256" key="7">
    <source>
        <dbReference type="ARBA" id="ARBA00045873"/>
    </source>
</evidence>
<evidence type="ECO:0000256" key="3">
    <source>
        <dbReference type="ARBA" id="ARBA00019184"/>
    </source>
</evidence>
<feature type="transmembrane region" description="Helical" evidence="8">
    <location>
        <begin position="124"/>
        <end position="144"/>
    </location>
</feature>
<comment type="caution">
    <text evidence="8">Lacks conserved residue(s) required for the propagation of feature annotation.</text>
</comment>
<gene>
    <name evidence="9" type="ORF">CLIB1423_23S01508</name>
</gene>
<evidence type="ECO:0000313" key="9">
    <source>
        <dbReference type="EMBL" id="CAH2355264.1"/>
    </source>
</evidence>
<dbReference type="PANTHER" id="PTHR12300:SF161">
    <property type="entry name" value="RECEPTOR EXPRESSION-ENHANCING PROTEIN"/>
    <property type="match status" value="1"/>
</dbReference>
<name>A0A9P0QTC0_9ASCO</name>
<reference evidence="9" key="1">
    <citation type="submission" date="2022-03" db="EMBL/GenBank/DDBJ databases">
        <authorList>
            <person name="Legras J.-L."/>
            <person name="Devillers H."/>
            <person name="Grondin C."/>
        </authorList>
    </citation>
    <scope>NUCLEOTIDE SEQUENCE</scope>
    <source>
        <strain evidence="9">CLIB 1423</strain>
    </source>
</reference>
<comment type="subcellular location">
    <subcellularLocation>
        <location evidence="1 8">Membrane</location>
        <topology evidence="1 8">Multi-pass membrane protein</topology>
    </subcellularLocation>
</comment>
<dbReference type="GO" id="GO:0016020">
    <property type="term" value="C:membrane"/>
    <property type="evidence" value="ECO:0007669"/>
    <property type="project" value="UniProtKB-SubCell"/>
</dbReference>
<dbReference type="Proteomes" id="UP000837801">
    <property type="component" value="Unassembled WGS sequence"/>
</dbReference>
<sequence>MSIPIAIPSQIKDFLGHIDKHPVADLFVLSEFEKHSGLPRSYAVIVAGIVYLATVFSNVGGIGELLSNISGFLVPAYYSLHALGTSTTKDDTQLLTYWVVFAFLNVIEFWSSAILYWIPFYWLFKTIGLLFLATPSTGAADLVYTNILHPLAHKHVIPQLKEE</sequence>
<proteinExistence type="inferred from homology"/>
<dbReference type="Pfam" id="PF03134">
    <property type="entry name" value="TB2_DP1_HVA22"/>
    <property type="match status" value="1"/>
</dbReference>
<evidence type="ECO:0000256" key="1">
    <source>
        <dbReference type="ARBA" id="ARBA00004141"/>
    </source>
</evidence>
<dbReference type="OrthoDB" id="10009287at2759"/>
<feature type="transmembrane region" description="Helical" evidence="8">
    <location>
        <begin position="42"/>
        <end position="59"/>
    </location>
</feature>
<keyword evidence="4 8" id="KW-0812">Transmembrane</keyword>
<accession>A0A9P0QTC0</accession>
<comment type="similarity">
    <text evidence="2 8">Belongs to the DP1 family.</text>
</comment>
<evidence type="ECO:0000256" key="8">
    <source>
        <dbReference type="RuleBase" id="RU362006"/>
    </source>
</evidence>
<feature type="transmembrane region" description="Helical" evidence="8">
    <location>
        <begin position="95"/>
        <end position="118"/>
    </location>
</feature>
<keyword evidence="10" id="KW-1185">Reference proteome</keyword>
<organism evidence="9 10">
    <name type="scientific">[Candida] railenensis</name>
    <dbReference type="NCBI Taxonomy" id="45579"/>
    <lineage>
        <taxon>Eukaryota</taxon>
        <taxon>Fungi</taxon>
        <taxon>Dikarya</taxon>
        <taxon>Ascomycota</taxon>
        <taxon>Saccharomycotina</taxon>
        <taxon>Pichiomycetes</taxon>
        <taxon>Debaryomycetaceae</taxon>
        <taxon>Kurtzmaniella</taxon>
    </lineage>
</organism>
<keyword evidence="5 8" id="KW-1133">Transmembrane helix</keyword>
<evidence type="ECO:0000256" key="6">
    <source>
        <dbReference type="ARBA" id="ARBA00023136"/>
    </source>
</evidence>
<comment type="function">
    <text evidence="7">Required to generate and maintain the structure of the tubular endoplasmic reticulum network and the vacuole. Induces high curvature in membranes and causes membrane tubule formation. Involved in membrane/vesicle trafficking.</text>
</comment>
<dbReference type="InterPro" id="IPR004345">
    <property type="entry name" value="TB2_DP1_HVA22"/>
</dbReference>
<dbReference type="EMBL" id="CAKXYY010000023">
    <property type="protein sequence ID" value="CAH2355264.1"/>
    <property type="molecule type" value="Genomic_DNA"/>
</dbReference>